<dbReference type="RefSeq" id="WP_093209190.1">
    <property type="nucleotide sequence ID" value="NZ_RXOE01000006.1"/>
</dbReference>
<evidence type="ECO:0000313" key="2">
    <source>
        <dbReference type="Proteomes" id="UP000267418"/>
    </source>
</evidence>
<dbReference type="Pfam" id="PF09650">
    <property type="entry name" value="PHA_gran_rgn"/>
    <property type="match status" value="1"/>
</dbReference>
<protein>
    <submittedName>
        <fullName evidence="1">Polyhydroxyalkanoic acid synthase</fullName>
    </submittedName>
</protein>
<keyword evidence="2" id="KW-1185">Reference proteome</keyword>
<name>A0A3S0IBT5_9BURK</name>
<gene>
    <name evidence="1" type="ORF">EJP69_21030</name>
</gene>
<dbReference type="Proteomes" id="UP000267418">
    <property type="component" value="Unassembled WGS sequence"/>
</dbReference>
<reference evidence="1 2" key="1">
    <citation type="submission" date="2018-12" db="EMBL/GenBank/DDBJ databases">
        <title>The genome of Variovorax gossypii DSM 100435.</title>
        <authorList>
            <person name="Gao J."/>
            <person name="Sun J."/>
        </authorList>
    </citation>
    <scope>NUCLEOTIDE SEQUENCE [LARGE SCALE GENOMIC DNA]</scope>
    <source>
        <strain evidence="1 2">DSM 100435</strain>
    </source>
</reference>
<comment type="caution">
    <text evidence="1">The sequence shown here is derived from an EMBL/GenBank/DDBJ whole genome shotgun (WGS) entry which is preliminary data.</text>
</comment>
<accession>A0A3S0IBT5</accession>
<proteinExistence type="predicted"/>
<evidence type="ECO:0000313" key="1">
    <source>
        <dbReference type="EMBL" id="RTQ32436.1"/>
    </source>
</evidence>
<dbReference type="NCBIfam" id="TIGR02610">
    <property type="entry name" value="PHA_gran_rgn"/>
    <property type="match status" value="1"/>
</dbReference>
<sequence length="105" mass="11669">MPDIHIERNHTLGIARARVVARKWIQQAEQEFGLECVYTQGEGCDTATFTRAGIDGTVEVTDTTFKLDATLGFLFSSFSEMIEQKITRNLDAMLESSPRGGTRLA</sequence>
<organism evidence="1 2">
    <name type="scientific">Variovorax gossypii</name>
    <dbReference type="NCBI Taxonomy" id="1679495"/>
    <lineage>
        <taxon>Bacteria</taxon>
        <taxon>Pseudomonadati</taxon>
        <taxon>Pseudomonadota</taxon>
        <taxon>Betaproteobacteria</taxon>
        <taxon>Burkholderiales</taxon>
        <taxon>Comamonadaceae</taxon>
        <taxon>Variovorax</taxon>
    </lineage>
</organism>
<dbReference type="InterPro" id="IPR013433">
    <property type="entry name" value="PHA_gran_rgn"/>
</dbReference>
<dbReference type="OrthoDB" id="287584at2"/>
<dbReference type="EMBL" id="RXOE01000006">
    <property type="protein sequence ID" value="RTQ32436.1"/>
    <property type="molecule type" value="Genomic_DNA"/>
</dbReference>
<dbReference type="AlphaFoldDB" id="A0A3S0IBT5"/>